<evidence type="ECO:0000259" key="2">
    <source>
        <dbReference type="Pfam" id="PF12813"/>
    </source>
</evidence>
<dbReference type="PANTHER" id="PTHR15665:SF1">
    <property type="entry name" value="PROTEIN ASTEROID HOMOLOG 1"/>
    <property type="match status" value="1"/>
</dbReference>
<reference evidence="3" key="1">
    <citation type="submission" date="2022-11" db="EMBL/GenBank/DDBJ databases">
        <authorList>
            <person name="Petersen C."/>
        </authorList>
    </citation>
    <scope>NUCLEOTIDE SEQUENCE</scope>
    <source>
        <strain evidence="3">IBT 23319</strain>
    </source>
</reference>
<dbReference type="Pfam" id="PF12813">
    <property type="entry name" value="XPG_I_2"/>
    <property type="match status" value="1"/>
</dbReference>
<name>A0A9W9PCD2_PENCI</name>
<organism evidence="3 4">
    <name type="scientific">Penicillium citrinum</name>
    <dbReference type="NCBI Taxonomy" id="5077"/>
    <lineage>
        <taxon>Eukaryota</taxon>
        <taxon>Fungi</taxon>
        <taxon>Dikarya</taxon>
        <taxon>Ascomycota</taxon>
        <taxon>Pezizomycotina</taxon>
        <taxon>Eurotiomycetes</taxon>
        <taxon>Eurotiomycetidae</taxon>
        <taxon>Eurotiales</taxon>
        <taxon>Aspergillaceae</taxon>
        <taxon>Penicillium</taxon>
    </lineage>
</organism>
<dbReference type="SUPFAM" id="SSF88723">
    <property type="entry name" value="PIN domain-like"/>
    <property type="match status" value="1"/>
</dbReference>
<evidence type="ECO:0000313" key="4">
    <source>
        <dbReference type="Proteomes" id="UP001147733"/>
    </source>
</evidence>
<dbReference type="OrthoDB" id="5297549at2759"/>
<reference evidence="3" key="2">
    <citation type="journal article" date="2023" name="IMA Fungus">
        <title>Comparative genomic study of the Penicillium genus elucidates a diverse pangenome and 15 lateral gene transfer events.</title>
        <authorList>
            <person name="Petersen C."/>
            <person name="Sorensen T."/>
            <person name="Nielsen M.R."/>
            <person name="Sondergaard T.E."/>
            <person name="Sorensen J.L."/>
            <person name="Fitzpatrick D.A."/>
            <person name="Frisvad J.C."/>
            <person name="Nielsen K.L."/>
        </authorList>
    </citation>
    <scope>NUCLEOTIDE SEQUENCE</scope>
    <source>
        <strain evidence="3">IBT 23319</strain>
    </source>
</reference>
<dbReference type="InterPro" id="IPR026832">
    <property type="entry name" value="Asteroid"/>
</dbReference>
<evidence type="ECO:0000313" key="3">
    <source>
        <dbReference type="EMBL" id="KAJ5241924.1"/>
    </source>
</evidence>
<dbReference type="EMBL" id="JAPQKT010000001">
    <property type="protein sequence ID" value="KAJ5241924.1"/>
    <property type="molecule type" value="Genomic_DNA"/>
</dbReference>
<dbReference type="Proteomes" id="UP001147733">
    <property type="component" value="Unassembled WGS sequence"/>
</dbReference>
<proteinExistence type="inferred from homology"/>
<dbReference type="RefSeq" id="XP_056504928.1">
    <property type="nucleotide sequence ID" value="XM_056639171.1"/>
</dbReference>
<feature type="domain" description="Asteroid" evidence="2">
    <location>
        <begin position="156"/>
        <end position="423"/>
    </location>
</feature>
<dbReference type="GeneID" id="81378338"/>
<dbReference type="PANTHER" id="PTHR15665">
    <property type="entry name" value="ASTEROID PROTEIN"/>
    <property type="match status" value="1"/>
</dbReference>
<dbReference type="Gene3D" id="3.40.50.1010">
    <property type="entry name" value="5'-nuclease"/>
    <property type="match status" value="1"/>
</dbReference>
<comment type="similarity">
    <text evidence="1">Belongs to the asteroid family.</text>
</comment>
<sequence length="573" mass="65404">MGILYLTRHLLPCAETITLGSTEETELPCLQTVVIDGPSLVYDVYHRLLACMSPACDILDVQPTCNEVSRGVVIFLHRLAIQGVDVKQICFDGALPLSKRSTRLSRIEKSRSRLEACRRQSFAMRKECRREMSSDVISSAIWRSRSLPTRWKNLPENPFMVSAVFEDLIHRWNKTSIQHEFDFELACLPDAEYPWSNITIMVPGEADVGCARVTKMTGAAILTSDSDLLVHDLGLNGSVAFLNTLQLIEESQENSTATELRAQRISPADLCRRLGIPNIQRFAFELSRNPQAPFNELLRLAKEYDEGEESSSEYVEFLREYREDHSLNMKKDVLISRQMDPRVSELFWQYELPDTYSETPPFHVYLGLLHEDHSRRCAWEQARAYRSLGYALLDLSRPENQRSGSIHEFVRRGTRVVAEQVTLPGEKSVMSTLKYLQQRLNIARGVFQGYSLSDFWFLFAFSEVYEEISSTATIPSAKKLESFLGKGYMGNSGADWADIHLLAQVQAVLYSLRMLQQFILITAATYDIGLYRNMLEDLPPLYLLMRPRGEIIGGFSEKETCRRAVQQLVQNYG</sequence>
<dbReference type="InterPro" id="IPR039436">
    <property type="entry name" value="Asteroid_dom"/>
</dbReference>
<comment type="caution">
    <text evidence="3">The sequence shown here is derived from an EMBL/GenBank/DDBJ whole genome shotgun (WGS) entry which is preliminary data.</text>
</comment>
<gene>
    <name evidence="3" type="ORF">N7469_000251</name>
</gene>
<dbReference type="AlphaFoldDB" id="A0A9W9PCD2"/>
<keyword evidence="4" id="KW-1185">Reference proteome</keyword>
<protein>
    <recommendedName>
        <fullName evidence="2">Asteroid domain-containing protein</fullName>
    </recommendedName>
</protein>
<accession>A0A9W9PCD2</accession>
<evidence type="ECO:0000256" key="1">
    <source>
        <dbReference type="ARBA" id="ARBA00007398"/>
    </source>
</evidence>
<dbReference type="InterPro" id="IPR029060">
    <property type="entry name" value="PIN-like_dom_sf"/>
</dbReference>